<dbReference type="PANTHER" id="PTHR33227:SF58">
    <property type="entry name" value="STIGMA-SPECIFIC STIG1 FAMILY PROTEIN"/>
    <property type="match status" value="1"/>
</dbReference>
<keyword evidence="5" id="KW-1185">Reference proteome</keyword>
<sequence length="168" mass="18713">MAPQAQYLAFVTLLLQLLVIMKIEGKLLVYDHAINVSSSLPEVNEAGAVDQAPPVDCRNRAFACSQGEFPPRFLCCRNRCVDVTSDRSNCGLCGIRCRFNYKCCNRLCINTNINPLNCGRCGRACPFGRFCLFGLCAFQEPLPLPPPPTSMLEQNESHALNHQYLKEP</sequence>
<dbReference type="Proteomes" id="UP001497480">
    <property type="component" value="Unassembled WGS sequence"/>
</dbReference>
<organism evidence="4 5">
    <name type="scientific">Lupinus luteus</name>
    <name type="common">European yellow lupine</name>
    <dbReference type="NCBI Taxonomy" id="3873"/>
    <lineage>
        <taxon>Eukaryota</taxon>
        <taxon>Viridiplantae</taxon>
        <taxon>Streptophyta</taxon>
        <taxon>Embryophyta</taxon>
        <taxon>Tracheophyta</taxon>
        <taxon>Spermatophyta</taxon>
        <taxon>Magnoliopsida</taxon>
        <taxon>eudicotyledons</taxon>
        <taxon>Gunneridae</taxon>
        <taxon>Pentapetalae</taxon>
        <taxon>rosids</taxon>
        <taxon>fabids</taxon>
        <taxon>Fabales</taxon>
        <taxon>Fabaceae</taxon>
        <taxon>Papilionoideae</taxon>
        <taxon>50 kb inversion clade</taxon>
        <taxon>genistoids sensu lato</taxon>
        <taxon>core genistoids</taxon>
        <taxon>Genisteae</taxon>
        <taxon>Lupinus</taxon>
    </lineage>
</organism>
<evidence type="ECO:0000313" key="4">
    <source>
        <dbReference type="EMBL" id="CAL0317467.1"/>
    </source>
</evidence>
<proteinExistence type="inferred from homology"/>
<dbReference type="InterPro" id="IPR006969">
    <property type="entry name" value="Stig-like"/>
</dbReference>
<evidence type="ECO:0000256" key="1">
    <source>
        <dbReference type="ARBA" id="ARBA00006010"/>
    </source>
</evidence>
<comment type="similarity">
    <text evidence="1">Belongs to the STIG1 family.</text>
</comment>
<evidence type="ECO:0008006" key="6">
    <source>
        <dbReference type="Google" id="ProtNLM"/>
    </source>
</evidence>
<comment type="caution">
    <text evidence="4">The sequence shown here is derived from an EMBL/GenBank/DDBJ whole genome shotgun (WGS) entry which is preliminary data.</text>
</comment>
<reference evidence="4 5" key="1">
    <citation type="submission" date="2024-03" db="EMBL/GenBank/DDBJ databases">
        <authorList>
            <person name="Martinez-Hernandez J."/>
        </authorList>
    </citation>
    <scope>NUCLEOTIDE SEQUENCE [LARGE SCALE GENOMIC DNA]</scope>
</reference>
<evidence type="ECO:0000256" key="3">
    <source>
        <dbReference type="SAM" id="SignalP"/>
    </source>
</evidence>
<dbReference type="PANTHER" id="PTHR33227">
    <property type="entry name" value="STIGMA-SPECIFIC STIG1-LIKE PROTEIN 3"/>
    <property type="match status" value="1"/>
</dbReference>
<name>A0AAV1X808_LUPLU</name>
<dbReference type="EMBL" id="CAXHTB010000013">
    <property type="protein sequence ID" value="CAL0317467.1"/>
    <property type="molecule type" value="Genomic_DNA"/>
</dbReference>
<dbReference type="Pfam" id="PF04885">
    <property type="entry name" value="Stig1"/>
    <property type="match status" value="1"/>
</dbReference>
<accession>A0AAV1X808</accession>
<evidence type="ECO:0000256" key="2">
    <source>
        <dbReference type="ARBA" id="ARBA00022729"/>
    </source>
</evidence>
<protein>
    <recommendedName>
        <fullName evidence="6">Stigma-specific Stig1 family protein</fullName>
    </recommendedName>
</protein>
<feature type="signal peptide" evidence="3">
    <location>
        <begin position="1"/>
        <end position="25"/>
    </location>
</feature>
<gene>
    <name evidence="4" type="ORF">LLUT_LOCUS18527</name>
</gene>
<keyword evidence="2 3" id="KW-0732">Signal</keyword>
<feature type="chain" id="PRO_5043763226" description="Stigma-specific Stig1 family protein" evidence="3">
    <location>
        <begin position="26"/>
        <end position="168"/>
    </location>
</feature>
<dbReference type="AlphaFoldDB" id="A0AAV1X808"/>
<evidence type="ECO:0000313" key="5">
    <source>
        <dbReference type="Proteomes" id="UP001497480"/>
    </source>
</evidence>